<organism evidence="2 3">
    <name type="scientific">Bacillus cereus</name>
    <dbReference type="NCBI Taxonomy" id="1396"/>
    <lineage>
        <taxon>Bacteria</taxon>
        <taxon>Bacillati</taxon>
        <taxon>Bacillota</taxon>
        <taxon>Bacilli</taxon>
        <taxon>Bacillales</taxon>
        <taxon>Bacillaceae</taxon>
        <taxon>Bacillus</taxon>
        <taxon>Bacillus cereus group</taxon>
    </lineage>
</organism>
<keyword evidence="1" id="KW-1133">Transmembrane helix</keyword>
<comment type="caution">
    <text evidence="2">The sequence shown here is derived from an EMBL/GenBank/DDBJ whole genome shotgun (WGS) entry which is preliminary data.</text>
</comment>
<accession>A0A2B0MYQ1</accession>
<dbReference type="NCBIfam" id="NF041644">
    <property type="entry name" value="CBO0543_fam"/>
    <property type="match status" value="1"/>
</dbReference>
<protein>
    <recommendedName>
        <fullName evidence="4">Group-specific protein</fullName>
    </recommendedName>
</protein>
<feature type="transmembrane region" description="Helical" evidence="1">
    <location>
        <begin position="65"/>
        <end position="88"/>
    </location>
</feature>
<dbReference type="AlphaFoldDB" id="A0A2B0MYQ1"/>
<feature type="transmembrane region" description="Helical" evidence="1">
    <location>
        <begin position="129"/>
        <end position="149"/>
    </location>
</feature>
<sequence>MTIVKRWKKSNSQSLRKKTSFSEKKKQKSNHLAFIVTIIFSCFIGTYLDYLFVSKQMYAFPVRPFPNVFSVNIAFTLLILPIFTTFFLHIAKNLSTFSRILFIILIGISASISEQLAEGLGLFTHGKDWHHSYSFFGYMIFMFFMWKIYRWLQY</sequence>
<evidence type="ECO:0000313" key="2">
    <source>
        <dbReference type="EMBL" id="PFK46205.1"/>
    </source>
</evidence>
<dbReference type="InterPro" id="IPR048147">
    <property type="entry name" value="CBO0543-like"/>
</dbReference>
<evidence type="ECO:0000256" key="1">
    <source>
        <dbReference type="SAM" id="Phobius"/>
    </source>
</evidence>
<reference evidence="2 3" key="1">
    <citation type="submission" date="2017-09" db="EMBL/GenBank/DDBJ databases">
        <title>Large-scale bioinformatics analysis of Bacillus genomes uncovers conserved roles of natural products in bacterial physiology.</title>
        <authorList>
            <consortium name="Agbiome Team Llc"/>
            <person name="Bleich R.M."/>
            <person name="Grubbs K.J."/>
            <person name="Santa Maria K.C."/>
            <person name="Allen S.E."/>
            <person name="Farag S."/>
            <person name="Shank E.A."/>
            <person name="Bowers A."/>
        </authorList>
    </citation>
    <scope>NUCLEOTIDE SEQUENCE [LARGE SCALE GENOMIC DNA]</scope>
    <source>
        <strain evidence="2 3">AFS083043</strain>
    </source>
</reference>
<keyword evidence="1" id="KW-0472">Membrane</keyword>
<evidence type="ECO:0008006" key="4">
    <source>
        <dbReference type="Google" id="ProtNLM"/>
    </source>
</evidence>
<proteinExistence type="predicted"/>
<feature type="transmembrane region" description="Helical" evidence="1">
    <location>
        <begin position="32"/>
        <end position="53"/>
    </location>
</feature>
<name>A0A2B0MYQ1_BACCE</name>
<dbReference type="Proteomes" id="UP000242656">
    <property type="component" value="Unassembled WGS sequence"/>
</dbReference>
<gene>
    <name evidence="2" type="ORF">COI93_06020</name>
</gene>
<evidence type="ECO:0000313" key="3">
    <source>
        <dbReference type="Proteomes" id="UP000242656"/>
    </source>
</evidence>
<keyword evidence="1" id="KW-0812">Transmembrane</keyword>
<dbReference type="EMBL" id="NUWN01000022">
    <property type="protein sequence ID" value="PFK46205.1"/>
    <property type="molecule type" value="Genomic_DNA"/>
</dbReference>
<feature type="transmembrane region" description="Helical" evidence="1">
    <location>
        <begin position="100"/>
        <end position="117"/>
    </location>
</feature>